<dbReference type="AlphaFoldDB" id="E5B8T7"/>
<protein>
    <submittedName>
        <fullName evidence="1">Protein rhsB</fullName>
    </submittedName>
</protein>
<sequence>MYLDAETGLHNNLSRYYDLTCGRLTQHDTIVMEGGLSTYAYVPVTR</sequence>
<dbReference type="InterPro" id="IPR022385">
    <property type="entry name" value="Rhs_assc_core"/>
</dbReference>
<gene>
    <name evidence="1" type="ORF">EAIL5_3072</name>
</gene>
<name>E5B8T7_ERWAM</name>
<evidence type="ECO:0000313" key="1">
    <source>
        <dbReference type="EMBL" id="CBX81892.1"/>
    </source>
</evidence>
<dbReference type="Gene3D" id="2.180.10.10">
    <property type="entry name" value="RHS repeat-associated core"/>
    <property type="match status" value="1"/>
</dbReference>
<accession>E5B8T7</accession>
<dbReference type="NCBIfam" id="TIGR03696">
    <property type="entry name" value="Rhs_assc_core"/>
    <property type="match status" value="1"/>
</dbReference>
<proteinExistence type="predicted"/>
<dbReference type="EMBL" id="FR719195">
    <property type="protein sequence ID" value="CBX81892.1"/>
    <property type="molecule type" value="Genomic_DNA"/>
</dbReference>
<reference evidence="1" key="1">
    <citation type="journal article" date="2011" name="J. Bacteriol.">
        <title>Genome Sequence of an Erwinia amylovora Strain with Pathogenicity Restricted to Rubus Plants.</title>
        <authorList>
            <person name="Powney R."/>
            <person name="Smits T.H."/>
            <person name="Sawbridge T."/>
            <person name="Frey B."/>
            <person name="Blom J."/>
            <person name="Frey J.E."/>
            <person name="Plummer K.M."/>
            <person name="Beer S.V."/>
            <person name="Luck J."/>
            <person name="Duffy B."/>
            <person name="Rodoni B."/>
        </authorList>
    </citation>
    <scope>NUCLEOTIDE SEQUENCE</scope>
    <source>
        <strain evidence="1">ATCC BAA-2158</strain>
    </source>
</reference>
<organism evidence="1">
    <name type="scientific">Erwinia amylovora ATCC BAA-2158</name>
    <dbReference type="NCBI Taxonomy" id="889211"/>
    <lineage>
        <taxon>Bacteria</taxon>
        <taxon>Pseudomonadati</taxon>
        <taxon>Pseudomonadota</taxon>
        <taxon>Gammaproteobacteria</taxon>
        <taxon>Enterobacterales</taxon>
        <taxon>Erwiniaceae</taxon>
        <taxon>Erwinia</taxon>
    </lineage>
</organism>